<dbReference type="RefSeq" id="XP_009041594.1">
    <property type="nucleotide sequence ID" value="XM_009043346.1"/>
</dbReference>
<evidence type="ECO:0000313" key="4">
    <source>
        <dbReference type="Proteomes" id="UP000002729"/>
    </source>
</evidence>
<evidence type="ECO:0000313" key="3">
    <source>
        <dbReference type="EMBL" id="EGB03740.1"/>
    </source>
</evidence>
<dbReference type="EMBL" id="GL833163">
    <property type="protein sequence ID" value="EGB03740.1"/>
    <property type="molecule type" value="Genomic_DNA"/>
</dbReference>
<feature type="region of interest" description="Disordered" evidence="2">
    <location>
        <begin position="379"/>
        <end position="408"/>
    </location>
</feature>
<comment type="similarity">
    <text evidence="1">Belongs to the FAM227 family.</text>
</comment>
<sequence>MPLLITELLSESVQTEVDARELLPSKTARSDDIKGFGRSGAGFGRPLPRSVHLPFIIDAVLREAPFVTGKRMQTWRSIIQSQDFQNLSVDSFWWFHANVIEPRDRGVDIGESTDIDEQLHGRNFTEEDALFSNMAFSYVHIFRKVQTQHKDSVINKFYEVMAYTILLILGAAYPRRRDHFLEDQALKRHLVDLCAEWTMGIQPRGLDGTHWIIKGDSHNDRKHGVLPKTKQIPKSALGNESDVTARSTAAHTSEHRNALRGVEPRVRASYSLLHSPFFCRFLSENAIESRALQFRLGLTMEASRVTPFLNNHVPEDEFNASPARNHSLKLRSAMDQYSKQKQDATKAIAFFNRERLQKNGKYWGPISLPGSIEVAEFRNNRRSRASQQVRPRPSLFGRGRGAGRAREAPACSLGDSLRFKHDLDGLSIRELPPVKAPGVVKLLPKAPNKR</sequence>
<evidence type="ECO:0000256" key="1">
    <source>
        <dbReference type="ARBA" id="ARBA00008666"/>
    </source>
</evidence>
<protein>
    <submittedName>
        <fullName evidence="3">Uncharacterized protein</fullName>
    </submittedName>
</protein>
<dbReference type="Proteomes" id="UP000002729">
    <property type="component" value="Unassembled WGS sequence"/>
</dbReference>
<dbReference type="Pfam" id="PF14922">
    <property type="entry name" value="FWWh"/>
    <property type="match status" value="1"/>
</dbReference>
<dbReference type="GeneID" id="20226434"/>
<proteinExistence type="inferred from homology"/>
<gene>
    <name evidence="3" type="ORF">AURANDRAFT_67770</name>
</gene>
<dbReference type="InParanoid" id="F0YMC1"/>
<organism evidence="4">
    <name type="scientific">Aureococcus anophagefferens</name>
    <name type="common">Harmful bloom alga</name>
    <dbReference type="NCBI Taxonomy" id="44056"/>
    <lineage>
        <taxon>Eukaryota</taxon>
        <taxon>Sar</taxon>
        <taxon>Stramenopiles</taxon>
        <taxon>Ochrophyta</taxon>
        <taxon>Pelagophyceae</taxon>
        <taxon>Pelagomonadales</taxon>
        <taxon>Pelagomonadaceae</taxon>
        <taxon>Aureococcus</taxon>
    </lineage>
</organism>
<evidence type="ECO:0000256" key="2">
    <source>
        <dbReference type="SAM" id="MobiDB-lite"/>
    </source>
</evidence>
<dbReference type="OrthoDB" id="192826at2759"/>
<dbReference type="InterPro" id="IPR029417">
    <property type="entry name" value="FAM227"/>
</dbReference>
<feature type="compositionally biased region" description="Polar residues" evidence="2">
    <location>
        <begin position="241"/>
        <end position="251"/>
    </location>
</feature>
<accession>F0YMC1</accession>
<reference evidence="3 4" key="1">
    <citation type="journal article" date="2011" name="Proc. Natl. Acad. Sci. U.S.A.">
        <title>Niche of harmful alga Aureococcus anophagefferens revealed through ecogenomics.</title>
        <authorList>
            <person name="Gobler C.J."/>
            <person name="Berry D.L."/>
            <person name="Dyhrman S.T."/>
            <person name="Wilhelm S.W."/>
            <person name="Salamov A."/>
            <person name="Lobanov A.V."/>
            <person name="Zhang Y."/>
            <person name="Collier J.L."/>
            <person name="Wurch L.L."/>
            <person name="Kustka A.B."/>
            <person name="Dill B.D."/>
            <person name="Shah M."/>
            <person name="VerBerkmoes N.C."/>
            <person name="Kuo A."/>
            <person name="Terry A."/>
            <person name="Pangilinan J."/>
            <person name="Lindquist E.A."/>
            <person name="Lucas S."/>
            <person name="Paulsen I.T."/>
            <person name="Hattenrath-Lehmann T.K."/>
            <person name="Talmage S.C."/>
            <person name="Walker E.A."/>
            <person name="Koch F."/>
            <person name="Burson A.M."/>
            <person name="Marcoval M.A."/>
            <person name="Tang Y.Z."/>
            <person name="Lecleir G.R."/>
            <person name="Coyne K.J."/>
            <person name="Berg G.M."/>
            <person name="Bertrand E.M."/>
            <person name="Saito M.A."/>
            <person name="Gladyshev V.N."/>
            <person name="Grigoriev I.V."/>
        </authorList>
    </citation>
    <scope>NUCLEOTIDE SEQUENCE [LARGE SCALE GENOMIC DNA]</scope>
    <source>
        <strain evidence="4">CCMP 1984</strain>
    </source>
</reference>
<dbReference type="PANTHER" id="PTHR33560">
    <property type="entry name" value="PROTEIN FAM227B"/>
    <property type="match status" value="1"/>
</dbReference>
<name>F0YMC1_AURAN</name>
<keyword evidence="4" id="KW-1185">Reference proteome</keyword>
<feature type="region of interest" description="Disordered" evidence="2">
    <location>
        <begin position="236"/>
        <end position="260"/>
    </location>
</feature>
<dbReference type="PANTHER" id="PTHR33560:SF1">
    <property type="entry name" value="PROTEIN FAM227A"/>
    <property type="match status" value="1"/>
</dbReference>
<dbReference type="KEGG" id="aaf:AURANDRAFT_67770"/>
<dbReference type="AlphaFoldDB" id="F0YMC1"/>